<evidence type="ECO:0000256" key="1">
    <source>
        <dbReference type="SAM" id="MobiDB-lite"/>
    </source>
</evidence>
<dbReference type="Proteomes" id="UP000471120">
    <property type="component" value="Unassembled WGS sequence"/>
</dbReference>
<evidence type="ECO:0000313" key="2">
    <source>
        <dbReference type="EMBL" id="TXG88262.1"/>
    </source>
</evidence>
<sequence length="106" mass="12008">MTAARCRHCSEPISWARSMARDAWLALDATPDHAHGTIRKRFVDTPDGRTTVYGAPLTGDELAAALADGEKLWTLHRATCNAHRPRNPKPAHIELDLPRRRRRYRS</sequence>
<comment type="caution">
    <text evidence="2">The sequence shown here is derived from an EMBL/GenBank/DDBJ whole genome shotgun (WGS) entry which is preliminary data.</text>
</comment>
<reference evidence="2 4" key="1">
    <citation type="submission" date="2018-07" db="EMBL/GenBank/DDBJ databases">
        <title>Genome sequence of Rhodococcus rhodnii ATCC 35071 from Rhodnius prolixus.</title>
        <authorList>
            <person name="Patel V."/>
            <person name="Vogel K.J."/>
        </authorList>
    </citation>
    <scope>NUCLEOTIDE SEQUENCE [LARGE SCALE GENOMIC DNA]</scope>
    <source>
        <strain evidence="2 4">ATCC 35071</strain>
    </source>
</reference>
<dbReference type="EMBL" id="QRCM01000001">
    <property type="protein sequence ID" value="TXG89046.1"/>
    <property type="molecule type" value="Genomic_DNA"/>
</dbReference>
<dbReference type="AlphaFoldDB" id="A0A6P2C896"/>
<proteinExistence type="predicted"/>
<dbReference type="EMBL" id="QRCM01000003">
    <property type="protein sequence ID" value="TXG88262.1"/>
    <property type="molecule type" value="Genomic_DNA"/>
</dbReference>
<gene>
    <name evidence="3" type="ORF">DW322_00815</name>
    <name evidence="2" type="ORF">DW322_21505</name>
</gene>
<name>A0A6P2C896_9NOCA</name>
<dbReference type="RefSeq" id="WP_010838943.1">
    <property type="nucleotide sequence ID" value="NZ_QRCM01000001.1"/>
</dbReference>
<evidence type="ECO:0000313" key="4">
    <source>
        <dbReference type="Proteomes" id="UP000471120"/>
    </source>
</evidence>
<accession>A0A6P2C896</accession>
<evidence type="ECO:0000313" key="3">
    <source>
        <dbReference type="EMBL" id="TXG89046.1"/>
    </source>
</evidence>
<feature type="region of interest" description="Disordered" evidence="1">
    <location>
        <begin position="83"/>
        <end position="106"/>
    </location>
</feature>
<organism evidence="2 4">
    <name type="scientific">Rhodococcus rhodnii</name>
    <dbReference type="NCBI Taxonomy" id="38312"/>
    <lineage>
        <taxon>Bacteria</taxon>
        <taxon>Bacillati</taxon>
        <taxon>Actinomycetota</taxon>
        <taxon>Actinomycetes</taxon>
        <taxon>Mycobacteriales</taxon>
        <taxon>Nocardiaceae</taxon>
        <taxon>Rhodococcus</taxon>
    </lineage>
</organism>
<protein>
    <submittedName>
        <fullName evidence="2">Uncharacterized protein</fullName>
    </submittedName>
</protein>